<dbReference type="PRINTS" id="PR00735">
    <property type="entry name" value="GLHYDRLASE8"/>
</dbReference>
<keyword evidence="5" id="KW-1185">Reference proteome</keyword>
<dbReference type="AlphaFoldDB" id="A0A5J4KH90"/>
<gene>
    <name evidence="4" type="ORF">KDW_29660</name>
</gene>
<dbReference type="SUPFAM" id="SSF48208">
    <property type="entry name" value="Six-hairpin glycosidases"/>
    <property type="match status" value="1"/>
</dbReference>
<organism evidence="4 5">
    <name type="scientific">Dictyobacter vulcani</name>
    <dbReference type="NCBI Taxonomy" id="2607529"/>
    <lineage>
        <taxon>Bacteria</taxon>
        <taxon>Bacillati</taxon>
        <taxon>Chloroflexota</taxon>
        <taxon>Ktedonobacteria</taxon>
        <taxon>Ktedonobacterales</taxon>
        <taxon>Dictyobacteraceae</taxon>
        <taxon>Dictyobacter</taxon>
    </lineage>
</organism>
<evidence type="ECO:0008006" key="6">
    <source>
        <dbReference type="Google" id="ProtNLM"/>
    </source>
</evidence>
<accession>A0A5J4KH90</accession>
<dbReference type="EMBL" id="BKZW01000001">
    <property type="protein sequence ID" value="GER88804.1"/>
    <property type="molecule type" value="Genomic_DNA"/>
</dbReference>
<dbReference type="InterPro" id="IPR002037">
    <property type="entry name" value="Glyco_hydro_8"/>
</dbReference>
<evidence type="ECO:0000256" key="2">
    <source>
        <dbReference type="ARBA" id="ARBA00022801"/>
    </source>
</evidence>
<comment type="similarity">
    <text evidence="1">Belongs to the glycosyl hydrolase 8 (cellulase D) family.</text>
</comment>
<proteinExistence type="inferred from homology"/>
<protein>
    <recommendedName>
        <fullName evidence="6">Glycoside hydrolase</fullName>
    </recommendedName>
</protein>
<evidence type="ECO:0000313" key="4">
    <source>
        <dbReference type="EMBL" id="GER88804.1"/>
    </source>
</evidence>
<keyword evidence="3" id="KW-0326">Glycosidase</keyword>
<dbReference type="GO" id="GO:0005975">
    <property type="term" value="P:carbohydrate metabolic process"/>
    <property type="evidence" value="ECO:0007669"/>
    <property type="project" value="InterPro"/>
</dbReference>
<sequence>MRNHQVLFVPKMPTAKVAHHAAEHEGMERARGMAPPMRITPGWWRPQLFLAHYLCSVSHSNAIYLEQWRTQEWKKPPPLQGVRSVTYMHHSSGDNQGYFAWECTPTGQIIDDHAASDADQWFAMDLFFASGRWGNGYNIYNYQDQAQKILHNMLHHGTINNVTNMFDLNQKQVVLVPYMDSATYTDPSYHFPAYYELWSRWATEDQSFWAQAATTSRQFLQNTVNTTTGLAPDYANFDGTPHPDNGHGDFRFDAWRVNSNIAVDYAWFANDSWEKNQSDRVQNFFNSQGMNTYGNQYTLNGQVLSTDHSTGLIAMNAVASLAATQSMSHNFVDALWNAPVPSGQWRYYDGMLYMLALLHDSGNFHIYTPVIGSKRVAKPPYRPIHLP</sequence>
<name>A0A5J4KH90_9CHLR</name>
<evidence type="ECO:0000256" key="1">
    <source>
        <dbReference type="ARBA" id="ARBA00009209"/>
    </source>
</evidence>
<dbReference type="InterPro" id="IPR008928">
    <property type="entry name" value="6-hairpin_glycosidase_sf"/>
</dbReference>
<evidence type="ECO:0000313" key="5">
    <source>
        <dbReference type="Proteomes" id="UP000326912"/>
    </source>
</evidence>
<dbReference type="Pfam" id="PF01270">
    <property type="entry name" value="Glyco_hydro_8"/>
    <property type="match status" value="1"/>
</dbReference>
<dbReference type="Proteomes" id="UP000326912">
    <property type="component" value="Unassembled WGS sequence"/>
</dbReference>
<reference evidence="4 5" key="1">
    <citation type="submission" date="2019-10" db="EMBL/GenBank/DDBJ databases">
        <title>Dictyobacter vulcani sp. nov., within the class Ktedonobacteria, isolated from soil of volcanic Mt. Zao.</title>
        <authorList>
            <person name="Zheng Y."/>
            <person name="Wang C.M."/>
            <person name="Sakai Y."/>
            <person name="Abe K."/>
            <person name="Yokota A."/>
            <person name="Yabe S."/>
        </authorList>
    </citation>
    <scope>NUCLEOTIDE SEQUENCE [LARGE SCALE GENOMIC DNA]</scope>
    <source>
        <strain evidence="4 5">W12</strain>
    </source>
</reference>
<keyword evidence="2" id="KW-0378">Hydrolase</keyword>
<dbReference type="Gene3D" id="1.50.10.10">
    <property type="match status" value="1"/>
</dbReference>
<evidence type="ECO:0000256" key="3">
    <source>
        <dbReference type="ARBA" id="ARBA00023295"/>
    </source>
</evidence>
<dbReference type="GO" id="GO:0004553">
    <property type="term" value="F:hydrolase activity, hydrolyzing O-glycosyl compounds"/>
    <property type="evidence" value="ECO:0007669"/>
    <property type="project" value="InterPro"/>
</dbReference>
<comment type="caution">
    <text evidence="4">The sequence shown here is derived from an EMBL/GenBank/DDBJ whole genome shotgun (WGS) entry which is preliminary data.</text>
</comment>
<dbReference type="InterPro" id="IPR012341">
    <property type="entry name" value="6hp_glycosidase-like_sf"/>
</dbReference>